<dbReference type="PROSITE" id="PS50937">
    <property type="entry name" value="HTH_MERR_2"/>
    <property type="match status" value="1"/>
</dbReference>
<sequence length="213" mass="23739">MRKGAEAFRSIGEVAKLIGVAPHVLRYWETQFSLLKPMKRPDGRRYYRPDDVRLAAGLCEILRDEGLTIRGAKKMLAKDRGQSVRARGAERLSELGILAEPDADVEEVADTAETTAQPIIETPSEPTFLPDPPVAQPREAAAQPNRPRKRRTLPVIGVLPLFPELDKAPVDVQWLARLVSLSEALHDTRPQDRGWQRARPLGASLNDAIARLY</sequence>
<dbReference type="AlphaFoldDB" id="A0A934W151"/>
<proteinExistence type="predicted"/>
<keyword evidence="1" id="KW-0238">DNA-binding</keyword>
<protein>
    <submittedName>
        <fullName evidence="4">MerR family transcriptional regulator</fullName>
    </submittedName>
</protein>
<dbReference type="CDD" id="cd04765">
    <property type="entry name" value="HTH_MlrA-like_sg2"/>
    <property type="match status" value="1"/>
</dbReference>
<gene>
    <name evidence="4" type="ORF">JJJ17_10980</name>
</gene>
<dbReference type="GO" id="GO:0003677">
    <property type="term" value="F:DNA binding"/>
    <property type="evidence" value="ECO:0007669"/>
    <property type="project" value="UniProtKB-KW"/>
</dbReference>
<evidence type="ECO:0000256" key="1">
    <source>
        <dbReference type="ARBA" id="ARBA00023125"/>
    </source>
</evidence>
<dbReference type="InterPro" id="IPR047057">
    <property type="entry name" value="MerR_fam"/>
</dbReference>
<comment type="caution">
    <text evidence="4">The sequence shown here is derived from an EMBL/GenBank/DDBJ whole genome shotgun (WGS) entry which is preliminary data.</text>
</comment>
<evidence type="ECO:0000313" key="5">
    <source>
        <dbReference type="Proteomes" id="UP000640485"/>
    </source>
</evidence>
<feature type="region of interest" description="Disordered" evidence="2">
    <location>
        <begin position="122"/>
        <end position="148"/>
    </location>
</feature>
<keyword evidence="5" id="KW-1185">Reference proteome</keyword>
<evidence type="ECO:0000259" key="3">
    <source>
        <dbReference type="PROSITE" id="PS50937"/>
    </source>
</evidence>
<dbReference type="EMBL" id="JAEPRQ010000003">
    <property type="protein sequence ID" value="MBK4216449.1"/>
    <property type="molecule type" value="Genomic_DNA"/>
</dbReference>
<dbReference type="SUPFAM" id="SSF46955">
    <property type="entry name" value="Putative DNA-binding domain"/>
    <property type="match status" value="1"/>
</dbReference>
<dbReference type="RefSeq" id="WP_200686306.1">
    <property type="nucleotide sequence ID" value="NZ_JAEPRQ010000003.1"/>
</dbReference>
<reference evidence="4" key="1">
    <citation type="submission" date="2021-01" db="EMBL/GenBank/DDBJ databases">
        <title>Paracoccus amoyensis sp. nov., isolated from the surface seawater along the coast of Xiamen Island, China.</title>
        <authorList>
            <person name="Lyu L."/>
        </authorList>
    </citation>
    <scope>NUCLEOTIDE SEQUENCE</scope>
    <source>
        <strain evidence="4">MJ17</strain>
    </source>
</reference>
<dbReference type="Gene3D" id="1.10.1660.10">
    <property type="match status" value="1"/>
</dbReference>
<name>A0A934W151_9RHOB</name>
<dbReference type="Proteomes" id="UP000640485">
    <property type="component" value="Unassembled WGS sequence"/>
</dbReference>
<dbReference type="Pfam" id="PF13411">
    <property type="entry name" value="MerR_1"/>
    <property type="match status" value="1"/>
</dbReference>
<dbReference type="GO" id="GO:0003700">
    <property type="term" value="F:DNA-binding transcription factor activity"/>
    <property type="evidence" value="ECO:0007669"/>
    <property type="project" value="InterPro"/>
</dbReference>
<accession>A0A934W151</accession>
<evidence type="ECO:0000256" key="2">
    <source>
        <dbReference type="SAM" id="MobiDB-lite"/>
    </source>
</evidence>
<feature type="domain" description="HTH merR-type" evidence="3">
    <location>
        <begin position="10"/>
        <end position="78"/>
    </location>
</feature>
<evidence type="ECO:0000313" key="4">
    <source>
        <dbReference type="EMBL" id="MBK4216449.1"/>
    </source>
</evidence>
<dbReference type="InterPro" id="IPR000551">
    <property type="entry name" value="MerR-type_HTH_dom"/>
</dbReference>
<dbReference type="InterPro" id="IPR009061">
    <property type="entry name" value="DNA-bd_dom_put_sf"/>
</dbReference>
<dbReference type="PANTHER" id="PTHR30204">
    <property type="entry name" value="REDOX-CYCLING DRUG-SENSING TRANSCRIPTIONAL ACTIVATOR SOXR"/>
    <property type="match status" value="1"/>
</dbReference>
<dbReference type="PANTHER" id="PTHR30204:SF15">
    <property type="entry name" value="BLL5018 PROTEIN"/>
    <property type="match status" value="1"/>
</dbReference>
<dbReference type="SMART" id="SM00422">
    <property type="entry name" value="HTH_MERR"/>
    <property type="match status" value="1"/>
</dbReference>
<organism evidence="4 5">
    <name type="scientific">Paracoccus caeni</name>
    <dbReference type="NCBI Taxonomy" id="657651"/>
    <lineage>
        <taxon>Bacteria</taxon>
        <taxon>Pseudomonadati</taxon>
        <taxon>Pseudomonadota</taxon>
        <taxon>Alphaproteobacteria</taxon>
        <taxon>Rhodobacterales</taxon>
        <taxon>Paracoccaceae</taxon>
        <taxon>Paracoccus</taxon>
    </lineage>
</organism>